<gene>
    <name evidence="2" type="ordered locus">Snas_0318</name>
</gene>
<reference evidence="2 3" key="1">
    <citation type="journal article" date="2009" name="Stand. Genomic Sci.">
        <title>Complete genome sequence of Stackebrandtia nassauensis type strain (LLR-40K-21).</title>
        <authorList>
            <person name="Munk C."/>
            <person name="Lapidus A."/>
            <person name="Copeland A."/>
            <person name="Jando M."/>
            <person name="Mayilraj S."/>
            <person name="Glavina Del Rio T."/>
            <person name="Nolan M."/>
            <person name="Chen F."/>
            <person name="Lucas S."/>
            <person name="Tice H."/>
            <person name="Cheng J.F."/>
            <person name="Han C."/>
            <person name="Detter J.C."/>
            <person name="Bruce D."/>
            <person name="Goodwin L."/>
            <person name="Chain P."/>
            <person name="Pitluck S."/>
            <person name="Goker M."/>
            <person name="Ovchinikova G."/>
            <person name="Pati A."/>
            <person name="Ivanova N."/>
            <person name="Mavromatis K."/>
            <person name="Chen A."/>
            <person name="Palaniappan K."/>
            <person name="Land M."/>
            <person name="Hauser L."/>
            <person name="Chang Y.J."/>
            <person name="Jeffries C.D."/>
            <person name="Bristow J."/>
            <person name="Eisen J.A."/>
            <person name="Markowitz V."/>
            <person name="Hugenholtz P."/>
            <person name="Kyrpides N.C."/>
            <person name="Klenk H.P."/>
        </authorList>
    </citation>
    <scope>NUCLEOTIDE SEQUENCE [LARGE SCALE GENOMIC DNA]</scope>
    <source>
        <strain evidence="3">DSM 44728 / CIP 108903 / NRRL B-16338 / NBRC 102104 / LLR-40K-21</strain>
    </source>
</reference>
<protein>
    <submittedName>
        <fullName evidence="2">Putative transcriptional regulator, XRE family</fullName>
    </submittedName>
</protein>
<dbReference type="KEGG" id="sna:Snas_0318"/>
<proteinExistence type="predicted"/>
<name>D3Q366_STANL</name>
<keyword evidence="3" id="KW-1185">Reference proteome</keyword>
<evidence type="ECO:0000313" key="2">
    <source>
        <dbReference type="EMBL" id="ADD40036.1"/>
    </source>
</evidence>
<evidence type="ECO:0000313" key="3">
    <source>
        <dbReference type="Proteomes" id="UP000000844"/>
    </source>
</evidence>
<dbReference type="PROSITE" id="PS50943">
    <property type="entry name" value="HTH_CROC1"/>
    <property type="match status" value="1"/>
</dbReference>
<dbReference type="Pfam" id="PF01381">
    <property type="entry name" value="HTH_3"/>
    <property type="match status" value="1"/>
</dbReference>
<dbReference type="InterPro" id="IPR010982">
    <property type="entry name" value="Lambda_DNA-bd_dom_sf"/>
</dbReference>
<dbReference type="eggNOG" id="COG1396">
    <property type="taxonomic scope" value="Bacteria"/>
</dbReference>
<dbReference type="Gene3D" id="1.10.260.40">
    <property type="entry name" value="lambda repressor-like DNA-binding domains"/>
    <property type="match status" value="1"/>
</dbReference>
<feature type="domain" description="HTH cro/C1-type" evidence="1">
    <location>
        <begin position="10"/>
        <end position="53"/>
    </location>
</feature>
<dbReference type="HOGENOM" id="CLU_171841_0_0_11"/>
<evidence type="ECO:0000259" key="1">
    <source>
        <dbReference type="PROSITE" id="PS50943"/>
    </source>
</evidence>
<dbReference type="AlphaFoldDB" id="D3Q366"/>
<dbReference type="EMBL" id="CP001778">
    <property type="protein sequence ID" value="ADD40036.1"/>
    <property type="molecule type" value="Genomic_DNA"/>
</dbReference>
<dbReference type="Proteomes" id="UP000000844">
    <property type="component" value="Chromosome"/>
</dbReference>
<dbReference type="OrthoDB" id="3213425at2"/>
<dbReference type="GO" id="GO:0003677">
    <property type="term" value="F:DNA binding"/>
    <property type="evidence" value="ECO:0007669"/>
    <property type="project" value="InterPro"/>
</dbReference>
<dbReference type="InterPro" id="IPR001387">
    <property type="entry name" value="Cro/C1-type_HTH"/>
</dbReference>
<dbReference type="CDD" id="cd00093">
    <property type="entry name" value="HTH_XRE"/>
    <property type="match status" value="1"/>
</dbReference>
<accession>D3Q366</accession>
<organism evidence="2 3">
    <name type="scientific">Stackebrandtia nassauensis (strain DSM 44728 / CIP 108903 / NRRL B-16338 / NBRC 102104 / LLR-40K-21)</name>
    <dbReference type="NCBI Taxonomy" id="446470"/>
    <lineage>
        <taxon>Bacteria</taxon>
        <taxon>Bacillati</taxon>
        <taxon>Actinomycetota</taxon>
        <taxon>Actinomycetes</taxon>
        <taxon>Glycomycetales</taxon>
        <taxon>Glycomycetaceae</taxon>
        <taxon>Stackebrandtia</taxon>
    </lineage>
</organism>
<dbReference type="SUPFAM" id="SSF47413">
    <property type="entry name" value="lambda repressor-like DNA-binding domains"/>
    <property type="match status" value="1"/>
</dbReference>
<sequence length="90" mass="10472">MAPPGIGRLIRLARQRRGLSQYQVADALASCSGNHCVDRNRVARWERGGRVPDPYWRHWLGLVLELPRGRLDQAARISYAQRDYYGRIRR</sequence>